<organism evidence="4">
    <name type="scientific">freshwater metagenome</name>
    <dbReference type="NCBI Taxonomy" id="449393"/>
    <lineage>
        <taxon>unclassified sequences</taxon>
        <taxon>metagenomes</taxon>
        <taxon>ecological metagenomes</taxon>
    </lineage>
</organism>
<protein>
    <submittedName>
        <fullName evidence="4">Unannotated protein</fullName>
    </submittedName>
</protein>
<dbReference type="PANTHER" id="PTHR30483">
    <property type="entry name" value="LEUCINE-SPECIFIC-BINDING PROTEIN"/>
    <property type="match status" value="1"/>
</dbReference>
<proteinExistence type="predicted"/>
<reference evidence="4" key="1">
    <citation type="submission" date="2020-05" db="EMBL/GenBank/DDBJ databases">
        <authorList>
            <person name="Chiriac C."/>
            <person name="Salcher M."/>
            <person name="Ghai R."/>
            <person name="Kavagutti S V."/>
        </authorList>
    </citation>
    <scope>NUCLEOTIDE SEQUENCE</scope>
</reference>
<dbReference type="AlphaFoldDB" id="A0A6J6ATJ7"/>
<name>A0A6J6ATJ7_9ZZZZ</name>
<accession>A0A6J6ATJ7</accession>
<dbReference type="SUPFAM" id="SSF53822">
    <property type="entry name" value="Periplasmic binding protein-like I"/>
    <property type="match status" value="1"/>
</dbReference>
<keyword evidence="1" id="KW-0732">Signal</keyword>
<dbReference type="PANTHER" id="PTHR30483:SF40">
    <property type="entry name" value="HISTIDINE KINASE"/>
    <property type="match status" value="1"/>
</dbReference>
<gene>
    <name evidence="4" type="ORF">UFOPK1358_00159</name>
    <name evidence="5" type="ORF">UFOPK2766_02192</name>
</gene>
<feature type="domain" description="Leucine-binding protein" evidence="3">
    <location>
        <begin position="62"/>
        <end position="400"/>
    </location>
</feature>
<evidence type="ECO:0000259" key="3">
    <source>
        <dbReference type="Pfam" id="PF13458"/>
    </source>
</evidence>
<dbReference type="Gene3D" id="3.40.50.2300">
    <property type="match status" value="2"/>
</dbReference>
<evidence type="ECO:0000313" key="5">
    <source>
        <dbReference type="EMBL" id="CAB4760670.1"/>
    </source>
</evidence>
<dbReference type="Pfam" id="PF13458">
    <property type="entry name" value="Peripla_BP_6"/>
    <property type="match status" value="1"/>
</dbReference>
<dbReference type="InterPro" id="IPR051010">
    <property type="entry name" value="BCAA_transport"/>
</dbReference>
<feature type="region of interest" description="Disordered" evidence="2">
    <location>
        <begin position="424"/>
        <end position="456"/>
    </location>
</feature>
<evidence type="ECO:0000256" key="2">
    <source>
        <dbReference type="SAM" id="MobiDB-lite"/>
    </source>
</evidence>
<evidence type="ECO:0000313" key="4">
    <source>
        <dbReference type="EMBL" id="CAB4530132.1"/>
    </source>
</evidence>
<dbReference type="EMBL" id="CAEZSF010000007">
    <property type="protein sequence ID" value="CAB4530132.1"/>
    <property type="molecule type" value="Genomic_DNA"/>
</dbReference>
<dbReference type="EMBL" id="CAEZYU010000152">
    <property type="protein sequence ID" value="CAB4760670.1"/>
    <property type="molecule type" value="Genomic_DNA"/>
</dbReference>
<dbReference type="InterPro" id="IPR028082">
    <property type="entry name" value="Peripla_BP_I"/>
</dbReference>
<dbReference type="InterPro" id="IPR028081">
    <property type="entry name" value="Leu-bd"/>
</dbReference>
<evidence type="ECO:0000256" key="1">
    <source>
        <dbReference type="ARBA" id="ARBA00022729"/>
    </source>
</evidence>
<sequence length="456" mass="45416">MQSQTPHTQPLGGLATGRHTKRGFTVAAAAVLSLSLIGLAGCSKSDSSSSDSTSTTVAITTTVKVGALLDLTGDGKTLGLASQSVLEAGVESAAAEGVKIELDVRDTGGDPETALKELTSLNEAGVTSVIGPQTSSEAKNILPYADANGMILISQGSTASTLAVPTDSLFRMVPTDKVEGVASGDLITNGGPVTLITANRDDAGNNGLVSTVGADVAAGGGTVIAGPTYSPEDTDFAGVAQKIADAVATADSGATKAVYLAGYGEVAQILAEASGIATLQDIPFFGGDGSAQSSDLTDNATAAAFAAGSADGFASPLPVIGDDAETPPEVLVKADPEPDPLAYGAYDALMILTSVFAKDGADLKGADLRTAFMTAAEGFKGVTGVVTLDASGDRATMPYAYWGICEVDKAFEWKVLGGWVPPSPTEPATTTKPGTITWDGCTTGGVGADGGAAEAP</sequence>